<keyword evidence="1" id="KW-0732">Signal</keyword>
<reference evidence="2 3" key="1">
    <citation type="submission" date="2023-09" db="EMBL/GenBank/DDBJ databases">
        <authorList>
            <person name="Rey-Velasco X."/>
        </authorList>
    </citation>
    <scope>NUCLEOTIDE SEQUENCE [LARGE SCALE GENOMIC DNA]</scope>
    <source>
        <strain evidence="2 3">F363</strain>
    </source>
</reference>
<dbReference type="Proteomes" id="UP001262889">
    <property type="component" value="Unassembled WGS sequence"/>
</dbReference>
<accession>A0ABU3C5L9</accession>
<dbReference type="PROSITE" id="PS51257">
    <property type="entry name" value="PROKAR_LIPOPROTEIN"/>
    <property type="match status" value="1"/>
</dbReference>
<dbReference type="RefSeq" id="WP_311533286.1">
    <property type="nucleotide sequence ID" value="NZ_JAVRHQ010000001.1"/>
</dbReference>
<sequence>MKKFFLLSGFLLIIFSCSKEAIINLGSSNNPEGSTAEDLKAGNQISIDTLNKVKVLTLAELDSLIALDFKDYKKINKGEELNLLFSKGGNFNSIIAKSSIEWEGPFSVYSQQTKIQDDVLLAISGAPLLATGYYYCDVYLNKAEVELSINSVGRAEPKILYVNGSPKEWTGYTDLQNFEKGLNYYTNASSTSQTLIITTYSIRVINSLEGKYINRYLPEQIGQNLPFNYFYLEY</sequence>
<protein>
    <recommendedName>
        <fullName evidence="4">Lipoprotein</fullName>
    </recommendedName>
</protein>
<feature type="chain" id="PRO_5045450518" description="Lipoprotein" evidence="1">
    <location>
        <begin position="22"/>
        <end position="234"/>
    </location>
</feature>
<evidence type="ECO:0008006" key="4">
    <source>
        <dbReference type="Google" id="ProtNLM"/>
    </source>
</evidence>
<comment type="caution">
    <text evidence="2">The sequence shown here is derived from an EMBL/GenBank/DDBJ whole genome shotgun (WGS) entry which is preliminary data.</text>
</comment>
<name>A0ABU3C5L9_9FLAO</name>
<feature type="signal peptide" evidence="1">
    <location>
        <begin position="1"/>
        <end position="21"/>
    </location>
</feature>
<organism evidence="2 3">
    <name type="scientific">Autumnicola tepida</name>
    <dbReference type="NCBI Taxonomy" id="3075595"/>
    <lineage>
        <taxon>Bacteria</taxon>
        <taxon>Pseudomonadati</taxon>
        <taxon>Bacteroidota</taxon>
        <taxon>Flavobacteriia</taxon>
        <taxon>Flavobacteriales</taxon>
        <taxon>Flavobacteriaceae</taxon>
        <taxon>Autumnicola</taxon>
    </lineage>
</organism>
<dbReference type="EMBL" id="JAVRHQ010000001">
    <property type="protein sequence ID" value="MDT0641578.1"/>
    <property type="molecule type" value="Genomic_DNA"/>
</dbReference>
<evidence type="ECO:0000256" key="1">
    <source>
        <dbReference type="SAM" id="SignalP"/>
    </source>
</evidence>
<evidence type="ECO:0000313" key="2">
    <source>
        <dbReference type="EMBL" id="MDT0641578.1"/>
    </source>
</evidence>
<keyword evidence="3" id="KW-1185">Reference proteome</keyword>
<proteinExistence type="predicted"/>
<evidence type="ECO:0000313" key="3">
    <source>
        <dbReference type="Proteomes" id="UP001262889"/>
    </source>
</evidence>
<gene>
    <name evidence="2" type="ORF">RM553_01920</name>
</gene>